<comment type="similarity">
    <text evidence="9">Belongs to the early nodulin-like (ENODL) family.</text>
</comment>
<evidence type="ECO:0000259" key="11">
    <source>
        <dbReference type="PROSITE" id="PS51485"/>
    </source>
</evidence>
<evidence type="ECO:0000256" key="1">
    <source>
        <dbReference type="ARBA" id="ARBA00004609"/>
    </source>
</evidence>
<dbReference type="AlphaFoldDB" id="A0A8B8NLW1"/>
<dbReference type="InterPro" id="IPR041846">
    <property type="entry name" value="ENL_dom"/>
</dbReference>
<dbReference type="GO" id="GO:0005886">
    <property type="term" value="C:plasma membrane"/>
    <property type="evidence" value="ECO:0007669"/>
    <property type="project" value="UniProtKB-SubCell"/>
</dbReference>
<keyword evidence="6" id="KW-1015">Disulfide bond</keyword>
<organism evidence="12 13">
    <name type="scientific">Rhodamnia argentea</name>
    <dbReference type="NCBI Taxonomy" id="178133"/>
    <lineage>
        <taxon>Eukaryota</taxon>
        <taxon>Viridiplantae</taxon>
        <taxon>Streptophyta</taxon>
        <taxon>Embryophyta</taxon>
        <taxon>Tracheophyta</taxon>
        <taxon>Spermatophyta</taxon>
        <taxon>Magnoliopsida</taxon>
        <taxon>eudicotyledons</taxon>
        <taxon>Gunneridae</taxon>
        <taxon>Pentapetalae</taxon>
        <taxon>rosids</taxon>
        <taxon>malvids</taxon>
        <taxon>Myrtales</taxon>
        <taxon>Myrtaceae</taxon>
        <taxon>Myrtoideae</taxon>
        <taxon>Myrteae</taxon>
        <taxon>Australasian group</taxon>
        <taxon>Rhodamnia</taxon>
    </lineage>
</organism>
<sequence length="191" mass="19588">MAAPATSLPPSLSLALLLLLLSISSSQAGEIVVGGSPEGGWTIPSSETTFTLNAWAESSRFRIGDSLVFRYDAAQDSVLQVTRAGYLSCNASGPVAQHVNKDGEAKVELERSGAFYFISGAPGHCEKGQKLIVVVLSPRHAYARVSSPAPAPVELEGPAVAPTSGAERSGLDRGLALAAGSLLGVVGLGLF</sequence>
<dbReference type="PROSITE" id="PS51485">
    <property type="entry name" value="PHYTOCYANIN"/>
    <property type="match status" value="1"/>
</dbReference>
<dbReference type="GO" id="GO:0098552">
    <property type="term" value="C:side of membrane"/>
    <property type="evidence" value="ECO:0007669"/>
    <property type="project" value="UniProtKB-KW"/>
</dbReference>
<dbReference type="CDD" id="cd11019">
    <property type="entry name" value="OsENODL1_like"/>
    <property type="match status" value="1"/>
</dbReference>
<dbReference type="InterPro" id="IPR039391">
    <property type="entry name" value="Phytocyanin-like"/>
</dbReference>
<dbReference type="SUPFAM" id="SSF49503">
    <property type="entry name" value="Cupredoxins"/>
    <property type="match status" value="1"/>
</dbReference>
<dbReference type="Proteomes" id="UP000827889">
    <property type="component" value="Chromosome 4"/>
</dbReference>
<keyword evidence="8" id="KW-0449">Lipoprotein</keyword>
<accession>A0A8B8NLW1</accession>
<evidence type="ECO:0000256" key="7">
    <source>
        <dbReference type="ARBA" id="ARBA00023180"/>
    </source>
</evidence>
<comment type="subcellular location">
    <subcellularLocation>
        <location evidence="1">Cell membrane</location>
        <topology evidence="1">Lipid-anchor</topology>
        <topology evidence="1">GPI-anchor</topology>
    </subcellularLocation>
</comment>
<evidence type="ECO:0000256" key="8">
    <source>
        <dbReference type="ARBA" id="ARBA00023288"/>
    </source>
</evidence>
<gene>
    <name evidence="13" type="primary">LOC115736093</name>
</gene>
<protein>
    <submittedName>
        <fullName evidence="13">Early nodulin-like protein 1</fullName>
    </submittedName>
</protein>
<dbReference type="PANTHER" id="PTHR33021">
    <property type="entry name" value="BLUE COPPER PROTEIN"/>
    <property type="match status" value="1"/>
</dbReference>
<feature type="signal peptide" evidence="10">
    <location>
        <begin position="1"/>
        <end position="28"/>
    </location>
</feature>
<dbReference type="FunFam" id="2.60.40.420:FF:000010">
    <property type="entry name" value="Early nodulin-like protein 1"/>
    <property type="match status" value="1"/>
</dbReference>
<reference evidence="13" key="1">
    <citation type="submission" date="2025-08" db="UniProtKB">
        <authorList>
            <consortium name="RefSeq"/>
        </authorList>
    </citation>
    <scope>IDENTIFICATION</scope>
    <source>
        <tissue evidence="13">Leaf</tissue>
    </source>
</reference>
<dbReference type="InterPro" id="IPR003245">
    <property type="entry name" value="Phytocyanin_dom"/>
</dbReference>
<keyword evidence="4 10" id="KW-0732">Signal</keyword>
<keyword evidence="3" id="KW-0336">GPI-anchor</keyword>
<proteinExistence type="inferred from homology"/>
<evidence type="ECO:0000256" key="2">
    <source>
        <dbReference type="ARBA" id="ARBA00022475"/>
    </source>
</evidence>
<dbReference type="GeneID" id="115736093"/>
<dbReference type="Pfam" id="PF02298">
    <property type="entry name" value="Cu_bind_like"/>
    <property type="match status" value="1"/>
</dbReference>
<evidence type="ECO:0000256" key="6">
    <source>
        <dbReference type="ARBA" id="ARBA00023157"/>
    </source>
</evidence>
<evidence type="ECO:0000256" key="5">
    <source>
        <dbReference type="ARBA" id="ARBA00023136"/>
    </source>
</evidence>
<dbReference type="PANTHER" id="PTHR33021:SF197">
    <property type="entry name" value="EARLY NODULIN-LIKE PROTEIN 13"/>
    <property type="match status" value="1"/>
</dbReference>
<evidence type="ECO:0000313" key="12">
    <source>
        <dbReference type="Proteomes" id="UP000827889"/>
    </source>
</evidence>
<dbReference type="KEGG" id="rarg:115736093"/>
<keyword evidence="7" id="KW-0325">Glycoprotein</keyword>
<feature type="domain" description="Phytocyanin" evidence="11">
    <location>
        <begin position="29"/>
        <end position="137"/>
    </location>
</feature>
<dbReference type="RefSeq" id="XP_030523477.1">
    <property type="nucleotide sequence ID" value="XM_030667617.2"/>
</dbReference>
<dbReference type="GO" id="GO:0009055">
    <property type="term" value="F:electron transfer activity"/>
    <property type="evidence" value="ECO:0007669"/>
    <property type="project" value="InterPro"/>
</dbReference>
<evidence type="ECO:0000256" key="9">
    <source>
        <dbReference type="ARBA" id="ARBA00035011"/>
    </source>
</evidence>
<dbReference type="OrthoDB" id="1937044at2759"/>
<dbReference type="Gene3D" id="2.60.40.420">
    <property type="entry name" value="Cupredoxins - blue copper proteins"/>
    <property type="match status" value="1"/>
</dbReference>
<keyword evidence="2" id="KW-1003">Cell membrane</keyword>
<evidence type="ECO:0000313" key="13">
    <source>
        <dbReference type="RefSeq" id="XP_030523477.1"/>
    </source>
</evidence>
<evidence type="ECO:0000256" key="3">
    <source>
        <dbReference type="ARBA" id="ARBA00022622"/>
    </source>
</evidence>
<keyword evidence="12" id="KW-1185">Reference proteome</keyword>
<dbReference type="InterPro" id="IPR008972">
    <property type="entry name" value="Cupredoxin"/>
</dbReference>
<feature type="chain" id="PRO_5034397554" evidence="10">
    <location>
        <begin position="29"/>
        <end position="191"/>
    </location>
</feature>
<name>A0A8B8NLW1_9MYRT</name>
<evidence type="ECO:0000256" key="4">
    <source>
        <dbReference type="ARBA" id="ARBA00022729"/>
    </source>
</evidence>
<evidence type="ECO:0000256" key="10">
    <source>
        <dbReference type="SAM" id="SignalP"/>
    </source>
</evidence>
<keyword evidence="5" id="KW-0472">Membrane</keyword>